<reference evidence="8" key="1">
    <citation type="submission" date="2015-03" db="EMBL/GenBank/DDBJ databases">
        <title>Wuchereria bancrofti Genome Sequencing Papua New Guinea Strain.</title>
        <authorList>
            <person name="Small S.T."/>
            <person name="Serre D."/>
            <person name="Zimmerman P.A."/>
        </authorList>
    </citation>
    <scope>NUCLEOTIDE SEQUENCE [LARGE SCALE GENOMIC DNA]</scope>
    <source>
        <strain evidence="8">pt0022</strain>
    </source>
</reference>
<keyword evidence="3 6" id="KW-1133">Transmembrane helix</keyword>
<feature type="transmembrane region" description="Helical" evidence="6">
    <location>
        <begin position="87"/>
        <end position="111"/>
    </location>
</feature>
<comment type="subcellular location">
    <subcellularLocation>
        <location evidence="1">Membrane</location>
        <topology evidence="1">Multi-pass membrane protein</topology>
    </subcellularLocation>
</comment>
<evidence type="ECO:0000313" key="9">
    <source>
        <dbReference type="WBParaSite" id="maker-PairedContig_2787-snap-gene-0.2-mRNA-1"/>
    </source>
</evidence>
<evidence type="ECO:0000256" key="4">
    <source>
        <dbReference type="ARBA" id="ARBA00023136"/>
    </source>
</evidence>
<feature type="transmembrane region" description="Helical" evidence="6">
    <location>
        <begin position="123"/>
        <end position="142"/>
    </location>
</feature>
<evidence type="ECO:0000256" key="6">
    <source>
        <dbReference type="SAM" id="Phobius"/>
    </source>
</evidence>
<feature type="transmembrane region" description="Helical" evidence="6">
    <location>
        <begin position="174"/>
        <end position="195"/>
    </location>
</feature>
<name>A0A1I8EKV9_WUCBA</name>
<dbReference type="Proteomes" id="UP000093561">
    <property type="component" value="Unassembled WGS sequence"/>
</dbReference>
<dbReference type="AlphaFoldDB" id="A0A1I8EKV9"/>
<reference evidence="9" key="3">
    <citation type="submission" date="2016-11" db="UniProtKB">
        <authorList>
            <consortium name="WormBaseParasite"/>
        </authorList>
    </citation>
    <scope>IDENTIFICATION</scope>
    <source>
        <strain evidence="9 10">pt0022</strain>
    </source>
</reference>
<feature type="domain" description="MARVEL" evidence="7">
    <location>
        <begin position="47"/>
        <end position="200"/>
    </location>
</feature>
<evidence type="ECO:0000256" key="3">
    <source>
        <dbReference type="ARBA" id="ARBA00022989"/>
    </source>
</evidence>
<evidence type="ECO:0000313" key="10">
    <source>
        <dbReference type="WBParaSite" id="mrna-Wban_08536"/>
    </source>
</evidence>
<dbReference type="WBParaSite" id="maker-PairedContig_2787-snap-gene-0.2-mRNA-1">
    <property type="protein sequence ID" value="maker-PairedContig_2787-snap-gene-0.2-mRNA-1"/>
    <property type="gene ID" value="maker-PairedContig_2787-snap-gene-0.2"/>
</dbReference>
<dbReference type="InterPro" id="IPR050578">
    <property type="entry name" value="MARVEL-CKLF_proteins"/>
</dbReference>
<evidence type="ECO:0000313" key="8">
    <source>
        <dbReference type="Proteomes" id="UP000093561"/>
    </source>
</evidence>
<evidence type="ECO:0000256" key="2">
    <source>
        <dbReference type="ARBA" id="ARBA00022692"/>
    </source>
</evidence>
<dbReference type="Pfam" id="PF01284">
    <property type="entry name" value="MARVEL"/>
    <property type="match status" value="1"/>
</dbReference>
<dbReference type="PANTHER" id="PTHR22776:SF91">
    <property type="entry name" value="MARVEL DOMAIN-CONTAINING PROTEIN"/>
    <property type="match status" value="1"/>
</dbReference>
<accession>A0A1I8EKV9</accession>
<evidence type="ECO:0000256" key="1">
    <source>
        <dbReference type="ARBA" id="ARBA00004141"/>
    </source>
</evidence>
<dbReference type="InterPro" id="IPR008253">
    <property type="entry name" value="Marvel"/>
</dbReference>
<organism evidence="9">
    <name type="scientific">Wuchereria bancrofti</name>
    <dbReference type="NCBI Taxonomy" id="6293"/>
    <lineage>
        <taxon>Eukaryota</taxon>
        <taxon>Metazoa</taxon>
        <taxon>Ecdysozoa</taxon>
        <taxon>Nematoda</taxon>
        <taxon>Chromadorea</taxon>
        <taxon>Rhabditida</taxon>
        <taxon>Spirurina</taxon>
        <taxon>Spiruromorpha</taxon>
        <taxon>Filarioidea</taxon>
        <taxon>Onchocercidae</taxon>
        <taxon>Wuchereria</taxon>
    </lineage>
</organism>
<dbReference type="PANTHER" id="PTHR22776">
    <property type="entry name" value="MARVEL-CONTAINING POTENTIAL LIPID RAFT-ASSOCIATED PROTEIN"/>
    <property type="match status" value="1"/>
</dbReference>
<sequence length="201" mass="22917">MTSTRHEMYTRAQSMDDTIAPTIAKTDNENLQNREYYFGRGNFNGNYCCQMAGILRILEIIIGLLIVSSIVSVYGPGPFKGILFGQTFLIIFAGIAVCFSFIFLIVFLFQLHLTHLDFWPWKISDFMFSMTACPSYIILGFIEAYYSTGAWSNNCNDIGSDGIIHNHCRTIYEWVFASLLSFFNGFLYGISAFLAHRNQYS</sequence>
<reference evidence="8" key="2">
    <citation type="journal article" date="2016" name="Mol. Ecol.">
        <title>Population genomics of the filarial nematode parasite Wuchereria bancrofti from mosquitoes.</title>
        <authorList>
            <person name="Small S.T."/>
            <person name="Reimer L.J."/>
            <person name="Tisch D.J."/>
            <person name="King C.L."/>
            <person name="Christensen B.M."/>
            <person name="Siba P.M."/>
            <person name="Kazura J.W."/>
            <person name="Serre D."/>
            <person name="Zimmerman P.A."/>
        </authorList>
    </citation>
    <scope>NUCLEOTIDE SEQUENCE</scope>
    <source>
        <strain evidence="8">pt0022</strain>
    </source>
</reference>
<dbReference type="WBParaSite" id="mrna-Wban_08536">
    <property type="protein sequence ID" value="mrna-Wban_08536"/>
    <property type="gene ID" value="Wban_08536"/>
</dbReference>
<keyword evidence="4 5" id="KW-0472">Membrane</keyword>
<keyword evidence="2 5" id="KW-0812">Transmembrane</keyword>
<dbReference type="PROSITE" id="PS51225">
    <property type="entry name" value="MARVEL"/>
    <property type="match status" value="1"/>
</dbReference>
<feature type="transmembrane region" description="Helical" evidence="6">
    <location>
        <begin position="57"/>
        <end position="75"/>
    </location>
</feature>
<protein>
    <submittedName>
        <fullName evidence="9 10">MARVEL domain-containing protein</fullName>
    </submittedName>
</protein>
<dbReference type="GO" id="GO:0016020">
    <property type="term" value="C:membrane"/>
    <property type="evidence" value="ECO:0007669"/>
    <property type="project" value="UniProtKB-SubCell"/>
</dbReference>
<evidence type="ECO:0000259" key="7">
    <source>
        <dbReference type="PROSITE" id="PS51225"/>
    </source>
</evidence>
<proteinExistence type="predicted"/>
<evidence type="ECO:0000256" key="5">
    <source>
        <dbReference type="PROSITE-ProRule" id="PRU00581"/>
    </source>
</evidence>